<comment type="pathway">
    <text evidence="1">Cofactor biosynthesis; riboflavin biosynthesis.</text>
</comment>
<dbReference type="InterPro" id="IPR002734">
    <property type="entry name" value="RibDG_C"/>
</dbReference>
<name>A0A2N3LL22_9BACI</name>
<comment type="caution">
    <text evidence="5">The sequence shown here is derived from an EMBL/GenBank/DDBJ whole genome shotgun (WGS) entry which is preliminary data.</text>
</comment>
<sequence>MVYGKHWVELTQSLYEPKKSNVYIVFDGQWRIDWHQTEGLIVVTKENVQENYIKQLQAKKINYILAGTGEHIDLNLALQKIYDMGFRRLGLSGGGSINGAFLRQNLIDEISLVLSPLAVGGKNTPRFSTVMIWNH</sequence>
<dbReference type="EMBL" id="PIQO01000005">
    <property type="protein sequence ID" value="PKR85316.1"/>
    <property type="molecule type" value="Genomic_DNA"/>
</dbReference>
<protein>
    <recommendedName>
        <fullName evidence="4">Bacterial bifunctional deaminase-reductase C-terminal domain-containing protein</fullName>
    </recommendedName>
</protein>
<organism evidence="5 6">
    <name type="scientific">Heyndrickxia camelliae</name>
    <dbReference type="NCBI Taxonomy" id="1707093"/>
    <lineage>
        <taxon>Bacteria</taxon>
        <taxon>Bacillati</taxon>
        <taxon>Bacillota</taxon>
        <taxon>Bacilli</taxon>
        <taxon>Bacillales</taxon>
        <taxon>Bacillaceae</taxon>
        <taxon>Heyndrickxia</taxon>
    </lineage>
</organism>
<dbReference type="AlphaFoldDB" id="A0A2N3LL22"/>
<dbReference type="PANTHER" id="PTHR38011:SF7">
    <property type="entry name" value="2,5-DIAMINO-6-RIBOSYLAMINO-4(3H)-PYRIMIDINONE 5'-PHOSPHATE REDUCTASE"/>
    <property type="match status" value="1"/>
</dbReference>
<reference evidence="5 6" key="1">
    <citation type="submission" date="2017-11" db="EMBL/GenBank/DDBJ databases">
        <title>Bacillus camelliae sp. nov., isolated from pu'er tea.</title>
        <authorList>
            <person name="Niu L."/>
        </authorList>
    </citation>
    <scope>NUCLEOTIDE SEQUENCE [LARGE SCALE GENOMIC DNA]</scope>
    <source>
        <strain evidence="5 6">7578-1</strain>
    </source>
</reference>
<dbReference type="Pfam" id="PF01872">
    <property type="entry name" value="RibD_C"/>
    <property type="match status" value="1"/>
</dbReference>
<dbReference type="SUPFAM" id="SSF53597">
    <property type="entry name" value="Dihydrofolate reductase-like"/>
    <property type="match status" value="1"/>
</dbReference>
<keyword evidence="6" id="KW-1185">Reference proteome</keyword>
<dbReference type="Gene3D" id="3.40.430.10">
    <property type="entry name" value="Dihydrofolate Reductase, subunit A"/>
    <property type="match status" value="1"/>
</dbReference>
<dbReference type="GO" id="GO:0009231">
    <property type="term" value="P:riboflavin biosynthetic process"/>
    <property type="evidence" value="ECO:0007669"/>
    <property type="project" value="InterPro"/>
</dbReference>
<dbReference type="OrthoDB" id="9800865at2"/>
<dbReference type="GO" id="GO:0008703">
    <property type="term" value="F:5-amino-6-(5-phosphoribosylamino)uracil reductase activity"/>
    <property type="evidence" value="ECO:0007669"/>
    <property type="project" value="InterPro"/>
</dbReference>
<evidence type="ECO:0000256" key="2">
    <source>
        <dbReference type="ARBA" id="ARBA00022857"/>
    </source>
</evidence>
<gene>
    <name evidence="5" type="ORF">CWO92_08970</name>
</gene>
<keyword evidence="2" id="KW-0521">NADP</keyword>
<proteinExistence type="predicted"/>
<evidence type="ECO:0000313" key="5">
    <source>
        <dbReference type="EMBL" id="PKR85316.1"/>
    </source>
</evidence>
<keyword evidence="3" id="KW-0560">Oxidoreductase</keyword>
<dbReference type="Proteomes" id="UP000233440">
    <property type="component" value="Unassembled WGS sequence"/>
</dbReference>
<evidence type="ECO:0000256" key="3">
    <source>
        <dbReference type="ARBA" id="ARBA00023002"/>
    </source>
</evidence>
<accession>A0A2N3LL22</accession>
<evidence type="ECO:0000259" key="4">
    <source>
        <dbReference type="Pfam" id="PF01872"/>
    </source>
</evidence>
<evidence type="ECO:0000313" key="6">
    <source>
        <dbReference type="Proteomes" id="UP000233440"/>
    </source>
</evidence>
<feature type="domain" description="Bacterial bifunctional deaminase-reductase C-terminal" evidence="4">
    <location>
        <begin position="11"/>
        <end position="126"/>
    </location>
</feature>
<evidence type="ECO:0000256" key="1">
    <source>
        <dbReference type="ARBA" id="ARBA00005104"/>
    </source>
</evidence>
<dbReference type="InterPro" id="IPR050765">
    <property type="entry name" value="Riboflavin_Biosynth_HTPR"/>
</dbReference>
<dbReference type="PANTHER" id="PTHR38011">
    <property type="entry name" value="DIHYDROFOLATE REDUCTASE FAMILY PROTEIN (AFU_ORTHOLOGUE AFUA_8G06820)"/>
    <property type="match status" value="1"/>
</dbReference>
<dbReference type="InterPro" id="IPR024072">
    <property type="entry name" value="DHFR-like_dom_sf"/>
</dbReference>